<dbReference type="EMBL" id="VMBG01000001">
    <property type="protein sequence ID" value="TSJ77905.1"/>
    <property type="molecule type" value="Genomic_DNA"/>
</dbReference>
<proteinExistence type="predicted"/>
<feature type="domain" description="RES" evidence="1">
    <location>
        <begin position="23"/>
        <end position="148"/>
    </location>
</feature>
<evidence type="ECO:0000313" key="2">
    <source>
        <dbReference type="EMBL" id="TSJ77905.1"/>
    </source>
</evidence>
<gene>
    <name evidence="2" type="ORF">FPL22_00930</name>
</gene>
<dbReference type="AlphaFoldDB" id="A0A556QMP4"/>
<dbReference type="RefSeq" id="WP_144228247.1">
    <property type="nucleotide sequence ID" value="NZ_CBCRVV010000001.1"/>
</dbReference>
<sequence>MSEPSAAFVRVWRMVKERHLETAFDGEGARIYGGRWNSIGHRVVYTSTSLALASLETLVHLDNALPLPRFIAFSVHLSADDIATAVLPGQYSFPGPLPHLTETRRIGDEWLKAGRHLALSVPSAIVPQEFNLLLNPAHPRFAQLVIATPVGFAIDPRLRR</sequence>
<name>A0A556QMP4_9BACT</name>
<reference evidence="2 3" key="1">
    <citation type="submission" date="2019-07" db="EMBL/GenBank/DDBJ databases">
        <title>Description of 53C-WASEF.</title>
        <authorList>
            <person name="Pitt A."/>
            <person name="Hahn M.W."/>
        </authorList>
    </citation>
    <scope>NUCLEOTIDE SEQUENCE [LARGE SCALE GENOMIC DNA]</scope>
    <source>
        <strain evidence="2 3">53C-WASEF</strain>
    </source>
</reference>
<keyword evidence="3" id="KW-1185">Reference proteome</keyword>
<dbReference type="InterPro" id="IPR014914">
    <property type="entry name" value="RES_dom"/>
</dbReference>
<evidence type="ECO:0000259" key="1">
    <source>
        <dbReference type="SMART" id="SM00953"/>
    </source>
</evidence>
<dbReference type="Proteomes" id="UP000315648">
    <property type="component" value="Unassembled WGS sequence"/>
</dbReference>
<evidence type="ECO:0000313" key="3">
    <source>
        <dbReference type="Proteomes" id="UP000315648"/>
    </source>
</evidence>
<dbReference type="OrthoDB" id="9789501at2"/>
<organism evidence="2 3">
    <name type="scientific">Rariglobus hedericola</name>
    <dbReference type="NCBI Taxonomy" id="2597822"/>
    <lineage>
        <taxon>Bacteria</taxon>
        <taxon>Pseudomonadati</taxon>
        <taxon>Verrucomicrobiota</taxon>
        <taxon>Opitutia</taxon>
        <taxon>Opitutales</taxon>
        <taxon>Opitutaceae</taxon>
        <taxon>Rariglobus</taxon>
    </lineage>
</organism>
<dbReference type="SMART" id="SM00953">
    <property type="entry name" value="RES"/>
    <property type="match status" value="1"/>
</dbReference>
<protein>
    <submittedName>
        <fullName evidence="2">RES domain-containing protein</fullName>
    </submittedName>
</protein>
<accession>A0A556QMP4</accession>
<comment type="caution">
    <text evidence="2">The sequence shown here is derived from an EMBL/GenBank/DDBJ whole genome shotgun (WGS) entry which is preliminary data.</text>
</comment>
<dbReference type="Pfam" id="PF08808">
    <property type="entry name" value="RES"/>
    <property type="match status" value="1"/>
</dbReference>